<dbReference type="EMBL" id="CAXKWB010026415">
    <property type="protein sequence ID" value="CAL4130171.1"/>
    <property type="molecule type" value="Genomic_DNA"/>
</dbReference>
<keyword evidence="7" id="KW-1185">Reference proteome</keyword>
<dbReference type="Gene3D" id="4.10.40.20">
    <property type="match status" value="1"/>
</dbReference>
<feature type="non-terminal residue" evidence="6">
    <location>
        <position position="128"/>
    </location>
</feature>
<dbReference type="Proteomes" id="UP001497623">
    <property type="component" value="Unassembled WGS sequence"/>
</dbReference>
<evidence type="ECO:0000259" key="5">
    <source>
        <dbReference type="PROSITE" id="PS51323"/>
    </source>
</evidence>
<evidence type="ECO:0000313" key="6">
    <source>
        <dbReference type="EMBL" id="CAL4130171.1"/>
    </source>
</evidence>
<dbReference type="PANTHER" id="PTHR14186">
    <property type="entry name" value="INSULIN-LIKE GROWTH FACTOR BINDING PROTEIN-RELATED"/>
    <property type="match status" value="1"/>
</dbReference>
<reference evidence="6 7" key="1">
    <citation type="submission" date="2024-05" db="EMBL/GenBank/DDBJ databases">
        <authorList>
            <person name="Wallberg A."/>
        </authorList>
    </citation>
    <scope>NUCLEOTIDE SEQUENCE [LARGE SCALE GENOMIC DNA]</scope>
</reference>
<evidence type="ECO:0000256" key="2">
    <source>
        <dbReference type="ARBA" id="ARBA00022525"/>
    </source>
</evidence>
<dbReference type="InterPro" id="IPR011390">
    <property type="entry name" value="IGFBP_rP_mac25"/>
</dbReference>
<dbReference type="InterPro" id="IPR000867">
    <property type="entry name" value="IGFBP-like"/>
</dbReference>
<dbReference type="AlphaFoldDB" id="A0AAV2RMT6"/>
<dbReference type="PANTHER" id="PTHR14186:SF20">
    <property type="entry name" value="CYSTEINE-RICH MOTOR NEURON 1 PROTEIN-LIKE"/>
    <property type="match status" value="1"/>
</dbReference>
<dbReference type="GO" id="GO:0005520">
    <property type="term" value="F:insulin-like growth factor binding"/>
    <property type="evidence" value="ECO:0007669"/>
    <property type="project" value="InterPro"/>
</dbReference>
<keyword evidence="2" id="KW-0964">Secreted</keyword>
<gene>
    <name evidence="6" type="ORF">MNOR_LOCUS26438</name>
</gene>
<proteinExistence type="predicted"/>
<dbReference type="SMART" id="SM00121">
    <property type="entry name" value="IB"/>
    <property type="match status" value="1"/>
</dbReference>
<dbReference type="GO" id="GO:0001558">
    <property type="term" value="P:regulation of cell growth"/>
    <property type="evidence" value="ECO:0007669"/>
    <property type="project" value="InterPro"/>
</dbReference>
<name>A0AAV2RMT6_MEGNR</name>
<evidence type="ECO:0000313" key="7">
    <source>
        <dbReference type="Proteomes" id="UP001497623"/>
    </source>
</evidence>
<dbReference type="GO" id="GO:0009966">
    <property type="term" value="P:regulation of signal transduction"/>
    <property type="evidence" value="ECO:0007669"/>
    <property type="project" value="TreeGrafter"/>
</dbReference>
<protein>
    <recommendedName>
        <fullName evidence="5">IGFBP N-terminal domain-containing protein</fullName>
    </recommendedName>
</protein>
<comment type="caution">
    <text evidence="6">The sequence shown here is derived from an EMBL/GenBank/DDBJ whole genome shotgun (WGS) entry which is preliminary data.</text>
</comment>
<evidence type="ECO:0000256" key="3">
    <source>
        <dbReference type="ARBA" id="ARBA00022729"/>
    </source>
</evidence>
<organism evidence="6 7">
    <name type="scientific">Meganyctiphanes norvegica</name>
    <name type="common">Northern krill</name>
    <name type="synonym">Thysanopoda norvegica</name>
    <dbReference type="NCBI Taxonomy" id="48144"/>
    <lineage>
        <taxon>Eukaryota</taxon>
        <taxon>Metazoa</taxon>
        <taxon>Ecdysozoa</taxon>
        <taxon>Arthropoda</taxon>
        <taxon>Crustacea</taxon>
        <taxon>Multicrustacea</taxon>
        <taxon>Malacostraca</taxon>
        <taxon>Eumalacostraca</taxon>
        <taxon>Eucarida</taxon>
        <taxon>Euphausiacea</taxon>
        <taxon>Euphausiidae</taxon>
        <taxon>Meganyctiphanes</taxon>
    </lineage>
</organism>
<comment type="subcellular location">
    <subcellularLocation>
        <location evidence="1">Secreted</location>
    </subcellularLocation>
</comment>
<keyword evidence="4" id="KW-1015">Disulfide bond</keyword>
<evidence type="ECO:0000256" key="1">
    <source>
        <dbReference type="ARBA" id="ARBA00004613"/>
    </source>
</evidence>
<accession>A0AAV2RMT6</accession>
<dbReference type="GO" id="GO:0005576">
    <property type="term" value="C:extracellular region"/>
    <property type="evidence" value="ECO:0007669"/>
    <property type="project" value="UniProtKB-SubCell"/>
</dbReference>
<keyword evidence="3" id="KW-0732">Signal</keyword>
<evidence type="ECO:0000256" key="4">
    <source>
        <dbReference type="ARBA" id="ARBA00023157"/>
    </source>
</evidence>
<dbReference type="InterPro" id="IPR009030">
    <property type="entry name" value="Growth_fac_rcpt_cys_sf"/>
</dbReference>
<dbReference type="SUPFAM" id="SSF57184">
    <property type="entry name" value="Growth factor receptor domain"/>
    <property type="match status" value="1"/>
</dbReference>
<dbReference type="PROSITE" id="PS51323">
    <property type="entry name" value="IGFBP_N_2"/>
    <property type="match status" value="1"/>
</dbReference>
<feature type="domain" description="IGFBP N-terminal" evidence="5">
    <location>
        <begin position="18"/>
        <end position="96"/>
    </location>
</feature>
<sequence>MSKTISVEAFVSMYLRSLTLSCRPCYEVECGPAPTCSYGLTRGVCSCCGNNVCAKGPGESCGGTWGFSGTCSKGLECIKKNALDPDYGYNGVCAPPPIVHPGTCPPSHKECTDALKGLSVHIPQACTV</sequence>